<dbReference type="Pfam" id="PF11738">
    <property type="entry name" value="DUF3298"/>
    <property type="match status" value="1"/>
</dbReference>
<evidence type="ECO:0000259" key="1">
    <source>
        <dbReference type="Pfam" id="PF11738"/>
    </source>
</evidence>
<proteinExistence type="predicted"/>
<accession>A0ABQ5MF46</accession>
<dbReference type="RefSeq" id="WP_281763673.1">
    <property type="nucleotide sequence ID" value="NZ_BRVO01000001.1"/>
</dbReference>
<evidence type="ECO:0000313" key="4">
    <source>
        <dbReference type="Proteomes" id="UP001143543"/>
    </source>
</evidence>
<evidence type="ECO:0000313" key="3">
    <source>
        <dbReference type="EMBL" id="GLB48014.1"/>
    </source>
</evidence>
<dbReference type="Gene3D" id="3.30.565.40">
    <property type="entry name" value="Fervidobacterium nodosum Rt17-B1 like"/>
    <property type="match status" value="1"/>
</dbReference>
<dbReference type="EMBL" id="BRVO01000001">
    <property type="protein sequence ID" value="GLB48014.1"/>
    <property type="molecule type" value="Genomic_DNA"/>
</dbReference>
<feature type="domain" description="DUF3298" evidence="1">
    <location>
        <begin position="167"/>
        <end position="242"/>
    </location>
</feature>
<evidence type="ECO:0000259" key="2">
    <source>
        <dbReference type="Pfam" id="PF13739"/>
    </source>
</evidence>
<evidence type="ECO:0008006" key="5">
    <source>
        <dbReference type="Google" id="ProtNLM"/>
    </source>
</evidence>
<protein>
    <recommendedName>
        <fullName evidence="5">DUF3298/DUF4163 domain-containing protein</fullName>
    </recommendedName>
</protein>
<organism evidence="3 4">
    <name type="scientific">Neptunitalea lumnitzerae</name>
    <dbReference type="NCBI Taxonomy" id="2965509"/>
    <lineage>
        <taxon>Bacteria</taxon>
        <taxon>Pseudomonadati</taxon>
        <taxon>Bacteroidota</taxon>
        <taxon>Flavobacteriia</taxon>
        <taxon>Flavobacteriales</taxon>
        <taxon>Flavobacteriaceae</taxon>
        <taxon>Neptunitalea</taxon>
    </lineage>
</organism>
<dbReference type="PROSITE" id="PS51257">
    <property type="entry name" value="PROKAR_LIPOPROTEIN"/>
    <property type="match status" value="1"/>
</dbReference>
<sequence>MKKILALTAMVALFLSCETEKKQEVAFDYITKESNKECKGVNCPLIDISYPQITTADFPLEEINKHIEQAVVAIIKSAPEDEVVGVSVDDAVASFKKEFETLRKDFPDSDAGFEAKVKGIISYQSDSLISVKLNSFMYTGGAHGYTATKYININSNTGAVIANEALFKDVASFKKHAEKAFRKHEKLADNVLLKDAGYWFENDVFQLPENIGISKTDIILFYNPYEITPYSEGPIEIKLPLSTMKDKLQYL</sequence>
<name>A0ABQ5MF46_9FLAO</name>
<dbReference type="Proteomes" id="UP001143543">
    <property type="component" value="Unassembled WGS sequence"/>
</dbReference>
<reference evidence="3" key="1">
    <citation type="submission" date="2022-07" db="EMBL/GenBank/DDBJ databases">
        <title>Taxonomy of Novel Oxalotrophic and Methylotrophic Bacteria.</title>
        <authorList>
            <person name="Sahin N."/>
            <person name="Tani A."/>
        </authorList>
    </citation>
    <scope>NUCLEOTIDE SEQUENCE</scope>
    <source>
        <strain evidence="3">Y10</strain>
    </source>
</reference>
<dbReference type="Pfam" id="PF13739">
    <property type="entry name" value="PdaC"/>
    <property type="match status" value="1"/>
</dbReference>
<gene>
    <name evidence="3" type="ORF">Y10_03820</name>
</gene>
<keyword evidence="4" id="KW-1185">Reference proteome</keyword>
<feature type="domain" description="Deacetylase PdaC" evidence="2">
    <location>
        <begin position="43"/>
        <end position="146"/>
    </location>
</feature>
<dbReference type="InterPro" id="IPR025303">
    <property type="entry name" value="PdaC"/>
</dbReference>
<dbReference type="Gene3D" id="3.90.640.20">
    <property type="entry name" value="Heat-shock cognate protein, ATPase"/>
    <property type="match status" value="1"/>
</dbReference>
<dbReference type="InterPro" id="IPR021729">
    <property type="entry name" value="DUF3298"/>
</dbReference>
<comment type="caution">
    <text evidence="3">The sequence shown here is derived from an EMBL/GenBank/DDBJ whole genome shotgun (WGS) entry which is preliminary data.</text>
</comment>
<dbReference type="InterPro" id="IPR037126">
    <property type="entry name" value="PdaC/RsiV-like_sf"/>
</dbReference>